<evidence type="ECO:0000256" key="2">
    <source>
        <dbReference type="SAM" id="SignalP"/>
    </source>
</evidence>
<comment type="caution">
    <text evidence="3">The sequence shown here is derived from an EMBL/GenBank/DDBJ whole genome shotgun (WGS) entry which is preliminary data.</text>
</comment>
<keyword evidence="2" id="KW-0732">Signal</keyword>
<feature type="transmembrane region" description="Helical" evidence="1">
    <location>
        <begin position="152"/>
        <end position="169"/>
    </location>
</feature>
<feature type="signal peptide" evidence="2">
    <location>
        <begin position="1"/>
        <end position="20"/>
    </location>
</feature>
<protein>
    <submittedName>
        <fullName evidence="3">Uncharacterized protein</fullName>
    </submittedName>
</protein>
<keyword evidence="4" id="KW-1185">Reference proteome</keyword>
<evidence type="ECO:0000256" key="1">
    <source>
        <dbReference type="SAM" id="Phobius"/>
    </source>
</evidence>
<reference evidence="3 4" key="1">
    <citation type="submission" date="2018-10" db="EMBL/GenBank/DDBJ databases">
        <title>Draft genome sequence of the microsporidian Tubulinosema ratisbonensis.</title>
        <authorList>
            <person name="Polonais V."/>
            <person name="Peyretaillade E."/>
            <person name="Niehus S."/>
            <person name="Wawrzyniak I."/>
            <person name="Franchet A."/>
            <person name="Gaspin C."/>
            <person name="Reichstadt M."/>
            <person name="Belser C."/>
            <person name="Labadie K."/>
            <person name="Delbac F."/>
            <person name="Ferrandon D."/>
        </authorList>
    </citation>
    <scope>NUCLEOTIDE SEQUENCE [LARGE SCALE GENOMIC DNA]</scope>
    <source>
        <strain evidence="3 4">Franzen</strain>
    </source>
</reference>
<name>A0A437AK66_9MICR</name>
<dbReference type="VEuPathDB" id="MicrosporidiaDB:TUBRATIS_20130"/>
<sequence length="232" mass="26575">MTIFTLLLFTITFLAKKGITTESQVQPNYLAVQIPFYIKDIEEMGYFSIAKWFFGIAEVCIILLCFVHLPFFDGIKRILLAGWGTFLLTNHILTFSFFSKIAFIFWVLSITLGLIASFLSLGKGYEHTFFAAGATYSLTYFLTLTFRLRTLFTVLIIFLVLFVIFFFIFKSNRQFHYALCKAAVVSLTTIALIEAFMPFAPIDKLHCEGKGNYFKGMYILPVYLIVFSLSLV</sequence>
<proteinExistence type="predicted"/>
<organism evidence="3 4">
    <name type="scientific">Tubulinosema ratisbonensis</name>
    <dbReference type="NCBI Taxonomy" id="291195"/>
    <lineage>
        <taxon>Eukaryota</taxon>
        <taxon>Fungi</taxon>
        <taxon>Fungi incertae sedis</taxon>
        <taxon>Microsporidia</taxon>
        <taxon>Tubulinosematoidea</taxon>
        <taxon>Tubulinosematidae</taxon>
        <taxon>Tubulinosema</taxon>
    </lineage>
</organism>
<gene>
    <name evidence="3" type="ORF">TUBRATIS_20130</name>
</gene>
<feature type="transmembrane region" description="Helical" evidence="1">
    <location>
        <begin position="44"/>
        <end position="66"/>
    </location>
</feature>
<feature type="transmembrane region" description="Helical" evidence="1">
    <location>
        <begin position="178"/>
        <end position="200"/>
    </location>
</feature>
<dbReference type="EMBL" id="RCSS01000492">
    <property type="protein sequence ID" value="RVD91540.1"/>
    <property type="molecule type" value="Genomic_DNA"/>
</dbReference>
<feature type="transmembrane region" description="Helical" evidence="1">
    <location>
        <begin position="128"/>
        <end position="146"/>
    </location>
</feature>
<evidence type="ECO:0000313" key="3">
    <source>
        <dbReference type="EMBL" id="RVD91540.1"/>
    </source>
</evidence>
<feature type="transmembrane region" description="Helical" evidence="1">
    <location>
        <begin position="78"/>
        <end position="97"/>
    </location>
</feature>
<feature type="chain" id="PRO_5019056597" evidence="2">
    <location>
        <begin position="21"/>
        <end position="232"/>
    </location>
</feature>
<feature type="transmembrane region" description="Helical" evidence="1">
    <location>
        <begin position="103"/>
        <end position="121"/>
    </location>
</feature>
<evidence type="ECO:0000313" key="4">
    <source>
        <dbReference type="Proteomes" id="UP000282876"/>
    </source>
</evidence>
<dbReference type="AlphaFoldDB" id="A0A437AK66"/>
<dbReference type="OrthoDB" id="10464840at2759"/>
<keyword evidence="1" id="KW-0812">Transmembrane</keyword>
<accession>A0A437AK66</accession>
<feature type="non-terminal residue" evidence="3">
    <location>
        <position position="232"/>
    </location>
</feature>
<feature type="transmembrane region" description="Helical" evidence="1">
    <location>
        <begin position="212"/>
        <end position="231"/>
    </location>
</feature>
<keyword evidence="1" id="KW-0472">Membrane</keyword>
<dbReference type="Proteomes" id="UP000282876">
    <property type="component" value="Unassembled WGS sequence"/>
</dbReference>
<keyword evidence="1" id="KW-1133">Transmembrane helix</keyword>